<comment type="subcellular location">
    <subcellularLocation>
        <location evidence="1">Nucleus</location>
    </subcellularLocation>
</comment>
<name>A0ABC8SCQ1_9AQUA</name>
<dbReference type="Proteomes" id="UP001642360">
    <property type="component" value="Unassembled WGS sequence"/>
</dbReference>
<evidence type="ECO:0000313" key="8">
    <source>
        <dbReference type="EMBL" id="CAK9154895.1"/>
    </source>
</evidence>
<keyword evidence="2" id="KW-0805">Transcription regulation</keyword>
<dbReference type="InterPro" id="IPR011598">
    <property type="entry name" value="bHLH_dom"/>
</dbReference>
<keyword evidence="3" id="KW-0238">DNA-binding</keyword>
<sequence>MYSSASEAVPRDMKSSYLLSSTFNHSLGEGEFVKNKEVRNLDIYHNDQQQQQQSSGLMRYRSAPSSFFAALMDNSSGGDGGGGGGGRGGEDYFNHQLERSPESESESMFATPPPPIQGNGSGNWDSNLHFSSSMMKQEVKDLSCPHPNNEYSSAVSQLIYETSPPPPPPPVNSASGVGSYSVVAMENPTQLRTSNANCSNLIRQSSSPAEFFSGFSVSRASNGTYREMNSSTGMLNNHFSFPSGPSSCSRFMPQIAENVSERIGTGSPENDNTTNGCYVPSFSNDSWNDSMFTSLKRNRDGDVKMFPSLTALESQNGSSRNYTPGLTHHLSLPKTSAEMAAIEKVLQFQQDSTPCKIRAKRGFATHPRSIAERNRRIRISERMRRLQELFPNMDKQTNTADMLDLAVEHIKDLQEQVQTLTDTRAKCTCSSEQK</sequence>
<feature type="compositionally biased region" description="Basic and acidic residues" evidence="6">
    <location>
        <begin position="88"/>
        <end position="102"/>
    </location>
</feature>
<evidence type="ECO:0000256" key="3">
    <source>
        <dbReference type="ARBA" id="ARBA00023125"/>
    </source>
</evidence>
<protein>
    <recommendedName>
        <fullName evidence="7">BHLH domain-containing protein</fullName>
    </recommendedName>
</protein>
<dbReference type="PROSITE" id="PS50888">
    <property type="entry name" value="BHLH"/>
    <property type="match status" value="1"/>
</dbReference>
<feature type="region of interest" description="Disordered" evidence="6">
    <location>
        <begin position="70"/>
        <end position="123"/>
    </location>
</feature>
<dbReference type="GO" id="GO:0005634">
    <property type="term" value="C:nucleus"/>
    <property type="evidence" value="ECO:0007669"/>
    <property type="project" value="UniProtKB-SubCell"/>
</dbReference>
<dbReference type="PANTHER" id="PTHR16223">
    <property type="entry name" value="TRANSCRIPTION FACTOR BHLH83-RELATED"/>
    <property type="match status" value="1"/>
</dbReference>
<evidence type="ECO:0000256" key="2">
    <source>
        <dbReference type="ARBA" id="ARBA00023015"/>
    </source>
</evidence>
<evidence type="ECO:0000256" key="1">
    <source>
        <dbReference type="ARBA" id="ARBA00004123"/>
    </source>
</evidence>
<feature type="compositionally biased region" description="Gly residues" evidence="6">
    <location>
        <begin position="77"/>
        <end position="87"/>
    </location>
</feature>
<evidence type="ECO:0000256" key="6">
    <source>
        <dbReference type="SAM" id="MobiDB-lite"/>
    </source>
</evidence>
<reference evidence="8 9" key="1">
    <citation type="submission" date="2024-02" db="EMBL/GenBank/DDBJ databases">
        <authorList>
            <person name="Vignale AGUSTIN F."/>
            <person name="Sosa J E."/>
            <person name="Modenutti C."/>
        </authorList>
    </citation>
    <scope>NUCLEOTIDE SEQUENCE [LARGE SCALE GENOMIC DNA]</scope>
</reference>
<dbReference type="Gene3D" id="4.10.280.10">
    <property type="entry name" value="Helix-loop-helix DNA-binding domain"/>
    <property type="match status" value="1"/>
</dbReference>
<accession>A0ABC8SCQ1</accession>
<gene>
    <name evidence="8" type="ORF">ILEXP_LOCUS23252</name>
</gene>
<evidence type="ECO:0000313" key="9">
    <source>
        <dbReference type="Proteomes" id="UP001642360"/>
    </source>
</evidence>
<dbReference type="InterPro" id="IPR045843">
    <property type="entry name" value="IND-like"/>
</dbReference>
<dbReference type="FunFam" id="4.10.280.10:FF:000021">
    <property type="entry name" value="Transcription factor bHLH130 family"/>
    <property type="match status" value="1"/>
</dbReference>
<keyword evidence="5" id="KW-0539">Nucleus</keyword>
<dbReference type="EMBL" id="CAUOFW020002602">
    <property type="protein sequence ID" value="CAK9154895.1"/>
    <property type="molecule type" value="Genomic_DNA"/>
</dbReference>
<evidence type="ECO:0000256" key="5">
    <source>
        <dbReference type="ARBA" id="ARBA00023242"/>
    </source>
</evidence>
<feature type="domain" description="BHLH" evidence="7">
    <location>
        <begin position="363"/>
        <end position="413"/>
    </location>
</feature>
<dbReference type="InterPro" id="IPR036638">
    <property type="entry name" value="HLH_DNA-bd_sf"/>
</dbReference>
<dbReference type="Pfam" id="PF00010">
    <property type="entry name" value="HLH"/>
    <property type="match status" value="1"/>
</dbReference>
<dbReference type="SUPFAM" id="SSF47459">
    <property type="entry name" value="HLH, helix-loop-helix DNA-binding domain"/>
    <property type="match status" value="1"/>
</dbReference>
<proteinExistence type="predicted"/>
<dbReference type="AlphaFoldDB" id="A0ABC8SCQ1"/>
<dbReference type="SMART" id="SM00353">
    <property type="entry name" value="HLH"/>
    <property type="match status" value="1"/>
</dbReference>
<evidence type="ECO:0000259" key="7">
    <source>
        <dbReference type="PROSITE" id="PS50888"/>
    </source>
</evidence>
<keyword evidence="9" id="KW-1185">Reference proteome</keyword>
<dbReference type="InterPro" id="IPR045239">
    <property type="entry name" value="bHLH95_bHLH"/>
</dbReference>
<organism evidence="8 9">
    <name type="scientific">Ilex paraguariensis</name>
    <name type="common">yerba mate</name>
    <dbReference type="NCBI Taxonomy" id="185542"/>
    <lineage>
        <taxon>Eukaryota</taxon>
        <taxon>Viridiplantae</taxon>
        <taxon>Streptophyta</taxon>
        <taxon>Embryophyta</taxon>
        <taxon>Tracheophyta</taxon>
        <taxon>Spermatophyta</taxon>
        <taxon>Magnoliopsida</taxon>
        <taxon>eudicotyledons</taxon>
        <taxon>Gunneridae</taxon>
        <taxon>Pentapetalae</taxon>
        <taxon>asterids</taxon>
        <taxon>campanulids</taxon>
        <taxon>Aquifoliales</taxon>
        <taxon>Aquifoliaceae</taxon>
        <taxon>Ilex</taxon>
    </lineage>
</organism>
<dbReference type="GO" id="GO:0000976">
    <property type="term" value="F:transcription cis-regulatory region binding"/>
    <property type="evidence" value="ECO:0007669"/>
    <property type="project" value="UniProtKB-ARBA"/>
</dbReference>
<dbReference type="CDD" id="cd11393">
    <property type="entry name" value="bHLH_AtbHLH_like"/>
    <property type="match status" value="1"/>
</dbReference>
<dbReference type="PANTHER" id="PTHR16223:SF345">
    <property type="entry name" value="TRANSCRIPTION FACTOR BHLH130-LIKE"/>
    <property type="match status" value="1"/>
</dbReference>
<comment type="caution">
    <text evidence="8">The sequence shown here is derived from an EMBL/GenBank/DDBJ whole genome shotgun (WGS) entry which is preliminary data.</text>
</comment>
<evidence type="ECO:0000256" key="4">
    <source>
        <dbReference type="ARBA" id="ARBA00023163"/>
    </source>
</evidence>
<keyword evidence="4" id="KW-0804">Transcription</keyword>